<keyword evidence="13" id="KW-0269">Exonuclease</keyword>
<dbReference type="Proteomes" id="UP000824132">
    <property type="component" value="Unassembled WGS sequence"/>
</dbReference>
<accession>A0A9D2CZF1</accession>
<dbReference type="Gene3D" id="1.10.150.20">
    <property type="entry name" value="5' to 3' exonuclease, C-terminal subdomain"/>
    <property type="match status" value="2"/>
</dbReference>
<keyword evidence="7 13" id="KW-0227">DNA damage</keyword>
<dbReference type="InterPro" id="IPR018320">
    <property type="entry name" value="DNA_polymerase_1"/>
</dbReference>
<reference evidence="16" key="1">
    <citation type="journal article" date="2021" name="PeerJ">
        <title>Extensive microbial diversity within the chicken gut microbiome revealed by metagenomics and culture.</title>
        <authorList>
            <person name="Gilroy R."/>
            <person name="Ravi A."/>
            <person name="Getino M."/>
            <person name="Pursley I."/>
            <person name="Horton D.L."/>
            <person name="Alikhan N.F."/>
            <person name="Baker D."/>
            <person name="Gharbi K."/>
            <person name="Hall N."/>
            <person name="Watson M."/>
            <person name="Adriaenssens E.M."/>
            <person name="Foster-Nyarko E."/>
            <person name="Jarju S."/>
            <person name="Secka A."/>
            <person name="Antonio M."/>
            <person name="Oren A."/>
            <person name="Chaudhuri R.R."/>
            <person name="La Ragione R."/>
            <person name="Hildebrand F."/>
            <person name="Pallen M.J."/>
        </authorList>
    </citation>
    <scope>NUCLEOTIDE SEQUENCE</scope>
    <source>
        <strain evidence="16">CHK187-5294</strain>
    </source>
</reference>
<dbReference type="SMART" id="SM00482">
    <property type="entry name" value="POLAc"/>
    <property type="match status" value="1"/>
</dbReference>
<proteinExistence type="inferred from homology"/>
<keyword evidence="8 13" id="KW-0239">DNA-directed DNA polymerase</keyword>
<dbReference type="EC" id="2.7.7.7" evidence="2 12"/>
<evidence type="ECO:0000256" key="2">
    <source>
        <dbReference type="ARBA" id="ARBA00012417"/>
    </source>
</evidence>
<dbReference type="PRINTS" id="PR00868">
    <property type="entry name" value="DNAPOLI"/>
</dbReference>
<dbReference type="InterPro" id="IPR036397">
    <property type="entry name" value="RNaseH_sf"/>
</dbReference>
<dbReference type="InterPro" id="IPR019760">
    <property type="entry name" value="DNA-dir_DNA_pol_A_CS"/>
</dbReference>
<evidence type="ECO:0000256" key="10">
    <source>
        <dbReference type="ARBA" id="ARBA00023204"/>
    </source>
</evidence>
<evidence type="ECO:0000256" key="7">
    <source>
        <dbReference type="ARBA" id="ARBA00022763"/>
    </source>
</evidence>
<keyword evidence="6 13" id="KW-0235">DNA replication</keyword>
<dbReference type="NCBIfam" id="TIGR00593">
    <property type="entry name" value="pola"/>
    <property type="match status" value="1"/>
</dbReference>
<dbReference type="InterPro" id="IPR002421">
    <property type="entry name" value="5-3_exonuclease"/>
</dbReference>
<keyword evidence="13" id="KW-0540">Nuclease</keyword>
<comment type="subunit">
    <text evidence="13">Single-chain monomer with multiple functions.</text>
</comment>
<dbReference type="SMART" id="SM00279">
    <property type="entry name" value="HhH2"/>
    <property type="match status" value="1"/>
</dbReference>
<reference evidence="16" key="2">
    <citation type="submission" date="2021-04" db="EMBL/GenBank/DDBJ databases">
        <authorList>
            <person name="Gilroy R."/>
        </authorList>
    </citation>
    <scope>NUCLEOTIDE SEQUENCE</scope>
    <source>
        <strain evidence="16">CHK187-5294</strain>
    </source>
</reference>
<evidence type="ECO:0000256" key="12">
    <source>
        <dbReference type="NCBIfam" id="TIGR00593"/>
    </source>
</evidence>
<evidence type="ECO:0000256" key="6">
    <source>
        <dbReference type="ARBA" id="ARBA00022705"/>
    </source>
</evidence>
<evidence type="ECO:0000313" key="17">
    <source>
        <dbReference type="Proteomes" id="UP000824132"/>
    </source>
</evidence>
<dbReference type="Gene3D" id="1.20.1060.10">
    <property type="entry name" value="Taq DNA Polymerase, Chain T, domain 4"/>
    <property type="match status" value="1"/>
</dbReference>
<comment type="similarity">
    <text evidence="1 13">Belongs to the DNA polymerase type-A family.</text>
</comment>
<dbReference type="GO" id="GO:0006302">
    <property type="term" value="P:double-strand break repair"/>
    <property type="evidence" value="ECO:0007669"/>
    <property type="project" value="TreeGrafter"/>
</dbReference>
<keyword evidence="4 13" id="KW-0808">Transferase</keyword>
<keyword evidence="5 13" id="KW-0548">Nucleotidyltransferase</keyword>
<comment type="function">
    <text evidence="13">In addition to polymerase activity, this DNA polymerase exhibits 5'-3' exonuclease activity.</text>
</comment>
<dbReference type="PANTHER" id="PTHR10133">
    <property type="entry name" value="DNA POLYMERASE I"/>
    <property type="match status" value="1"/>
</dbReference>
<dbReference type="Pfam" id="PF02739">
    <property type="entry name" value="5_3_exonuc_N"/>
    <property type="match status" value="1"/>
</dbReference>
<dbReference type="InterPro" id="IPR029060">
    <property type="entry name" value="PIN-like_dom_sf"/>
</dbReference>
<dbReference type="SUPFAM" id="SSF47807">
    <property type="entry name" value="5' to 3' exonuclease, C-terminal subdomain"/>
    <property type="match status" value="1"/>
</dbReference>
<dbReference type="InterPro" id="IPR036279">
    <property type="entry name" value="5-3_exonuclease_C_sf"/>
</dbReference>
<gene>
    <name evidence="13 16" type="primary">polA</name>
    <name evidence="16" type="ORF">H9727_05165</name>
</gene>
<dbReference type="InterPro" id="IPR043502">
    <property type="entry name" value="DNA/RNA_pol_sf"/>
</dbReference>
<dbReference type="SMART" id="SM00475">
    <property type="entry name" value="53EXOc"/>
    <property type="match status" value="1"/>
</dbReference>
<dbReference type="AlphaFoldDB" id="A0A9D2CZF1"/>
<comment type="catalytic activity">
    <reaction evidence="11 13">
        <text>DNA(n) + a 2'-deoxyribonucleoside 5'-triphosphate = DNA(n+1) + diphosphate</text>
        <dbReference type="Rhea" id="RHEA:22508"/>
        <dbReference type="Rhea" id="RHEA-COMP:17339"/>
        <dbReference type="Rhea" id="RHEA-COMP:17340"/>
        <dbReference type="ChEBI" id="CHEBI:33019"/>
        <dbReference type="ChEBI" id="CHEBI:61560"/>
        <dbReference type="ChEBI" id="CHEBI:173112"/>
        <dbReference type="EC" id="2.7.7.7"/>
    </reaction>
</comment>
<evidence type="ECO:0000313" key="16">
    <source>
        <dbReference type="EMBL" id="HIZ03658.1"/>
    </source>
</evidence>
<dbReference type="InterPro" id="IPR001098">
    <property type="entry name" value="DNA-dir_DNA_pol_A_palm_dom"/>
</dbReference>
<dbReference type="FunFam" id="1.10.150.20:FF:000003">
    <property type="entry name" value="DNA polymerase I"/>
    <property type="match status" value="1"/>
</dbReference>
<dbReference type="FunFam" id="1.20.1060.10:FF:000001">
    <property type="entry name" value="DNA polymerase I"/>
    <property type="match status" value="1"/>
</dbReference>
<protein>
    <recommendedName>
        <fullName evidence="3 12">DNA polymerase I</fullName>
        <ecNumber evidence="2 12">2.7.7.7</ecNumber>
    </recommendedName>
</protein>
<dbReference type="CDD" id="cd09859">
    <property type="entry name" value="PIN_53EXO"/>
    <property type="match status" value="1"/>
</dbReference>
<dbReference type="InterPro" id="IPR020046">
    <property type="entry name" value="5-3_exonucl_a-hlix_arch_N"/>
</dbReference>
<sequence length="855" mass="96201">MLKLVLIDGNSLLNRAFYATKLLTTKSGTPTNAVFGFVKLLLKLNSDIKPDRLIVAFDLKAPTFRHKMYDQYKATRKPMPEDLAVQLPILKSLLSSMKIAICEKEGYEADDIIGTLSKRFPDTHSIIITGDRDSYQLIDENTDVYITKTGVSELNKLTVRNFKDQLGYEPRQVVDLKALMGDSSDNIPGVAGIGEKTALSLITAYDNLDNLYDNLDRLPSGSIKAKLEAGKESAYLSRKLARIELHADIDPDLDKCLVRLPFSEEVRTQFLQLEFTSLLKMDIFEKSAGDTPAVCRSKTECRPLTSAAELAGPIESAEKIAVAYLNGGFYVYAGDCEYRLKHRETLLDDGMDEGEITRALAAVFGSGKSLILYGKKNIRHLLDEKEIRWDNNIKAEDVSLIKYLVDYSGKDDNLSFVLESKGFSPDAPAYGVYCLFEDLYALLCSEGLESLYRDVELPLADVLYDMEKAGVKVDVEMSAEFEKRYRKEIADITEKIFEDAGETFNLNSPAQLGVVLFDKLKLPAPKKSKRGAYSTSAEVLEKLQNDYEIVRNVLRCRHLQKLLSTYIEGFRPLIGSADKLVHTNFNQILTTTGRLSSANPNLQNIPVRDDEGRELRKLFVARAENRVLVDADYSQIELRLLAHFSGCKELIEAYNRGEDIHALTASQVFGVPIDRVDAQMRRAAKAVNFGIIYGISDFGLASNLNISAKQAREYIRAYFERYSDVKKYMDANVAFAREHGYVTTLLGRKRVINEIRSSNFNIRSFGERAAMNMPLQGSSADIIKIAMVNISRRLKGEGYRSQLILQVHDELVIDAFEDEKDRVAELLKYEMEHAVTLKVPLTAEVHCGKNWYEAK</sequence>
<dbReference type="EMBL" id="DXCL01000026">
    <property type="protein sequence ID" value="HIZ03658.1"/>
    <property type="molecule type" value="Genomic_DNA"/>
</dbReference>
<evidence type="ECO:0000256" key="11">
    <source>
        <dbReference type="ARBA" id="ARBA00049244"/>
    </source>
</evidence>
<dbReference type="InterPro" id="IPR002298">
    <property type="entry name" value="DNA_polymerase_A"/>
</dbReference>
<evidence type="ECO:0000259" key="14">
    <source>
        <dbReference type="SMART" id="SM00475"/>
    </source>
</evidence>
<feature type="domain" description="DNA-directed DNA polymerase family A palm" evidence="15">
    <location>
        <begin position="612"/>
        <end position="819"/>
    </location>
</feature>
<dbReference type="Gene3D" id="3.30.420.10">
    <property type="entry name" value="Ribonuclease H-like superfamily/Ribonuclease H"/>
    <property type="match status" value="1"/>
</dbReference>
<keyword evidence="10 13" id="KW-0234">DNA repair</keyword>
<dbReference type="GO" id="GO:0008409">
    <property type="term" value="F:5'-3' exonuclease activity"/>
    <property type="evidence" value="ECO:0007669"/>
    <property type="project" value="UniProtKB-UniRule"/>
</dbReference>
<comment type="caution">
    <text evidence="16">The sequence shown here is derived from an EMBL/GenBank/DDBJ whole genome shotgun (WGS) entry which is preliminary data.</text>
</comment>
<dbReference type="SUPFAM" id="SSF56672">
    <property type="entry name" value="DNA/RNA polymerases"/>
    <property type="match status" value="1"/>
</dbReference>
<evidence type="ECO:0000256" key="1">
    <source>
        <dbReference type="ARBA" id="ARBA00007705"/>
    </source>
</evidence>
<evidence type="ECO:0000256" key="13">
    <source>
        <dbReference type="RuleBase" id="RU004460"/>
    </source>
</evidence>
<keyword evidence="9 13" id="KW-0238">DNA-binding</keyword>
<dbReference type="GO" id="GO:0006261">
    <property type="term" value="P:DNA-templated DNA replication"/>
    <property type="evidence" value="ECO:0007669"/>
    <property type="project" value="UniProtKB-UniRule"/>
</dbReference>
<dbReference type="Pfam" id="PF00476">
    <property type="entry name" value="DNA_pol_A"/>
    <property type="match status" value="1"/>
</dbReference>
<evidence type="ECO:0000256" key="5">
    <source>
        <dbReference type="ARBA" id="ARBA00022695"/>
    </source>
</evidence>
<evidence type="ECO:0000256" key="3">
    <source>
        <dbReference type="ARBA" id="ARBA00020311"/>
    </source>
</evidence>
<feature type="domain" description="5'-3' exonuclease" evidence="14">
    <location>
        <begin position="2"/>
        <end position="259"/>
    </location>
</feature>
<dbReference type="Gene3D" id="3.40.50.1010">
    <property type="entry name" value="5'-nuclease"/>
    <property type="match status" value="1"/>
</dbReference>
<dbReference type="GO" id="GO:0003887">
    <property type="term" value="F:DNA-directed DNA polymerase activity"/>
    <property type="evidence" value="ECO:0007669"/>
    <property type="project" value="UniProtKB-UniRule"/>
</dbReference>
<organism evidence="16 17">
    <name type="scientific">Candidatus Borkfalkia avistercoris</name>
    <dbReference type="NCBI Taxonomy" id="2838504"/>
    <lineage>
        <taxon>Bacteria</taxon>
        <taxon>Bacillati</taxon>
        <taxon>Bacillota</taxon>
        <taxon>Clostridia</taxon>
        <taxon>Christensenellales</taxon>
        <taxon>Christensenellaceae</taxon>
        <taxon>Candidatus Borkfalkia</taxon>
    </lineage>
</organism>
<dbReference type="CDD" id="cd08637">
    <property type="entry name" value="DNA_pol_A_pol_I_C"/>
    <property type="match status" value="1"/>
</dbReference>
<dbReference type="SUPFAM" id="SSF88723">
    <property type="entry name" value="PIN domain-like"/>
    <property type="match status" value="1"/>
</dbReference>
<evidence type="ECO:0000256" key="9">
    <source>
        <dbReference type="ARBA" id="ARBA00023125"/>
    </source>
</evidence>
<keyword evidence="13" id="KW-0378">Hydrolase</keyword>
<name>A0A9D2CZF1_9FIRM</name>
<dbReference type="Pfam" id="PF01367">
    <property type="entry name" value="5_3_exonuc"/>
    <property type="match status" value="1"/>
</dbReference>
<evidence type="ECO:0000256" key="8">
    <source>
        <dbReference type="ARBA" id="ARBA00022932"/>
    </source>
</evidence>
<dbReference type="FunFam" id="1.10.150.20:FF:000002">
    <property type="entry name" value="DNA polymerase I"/>
    <property type="match status" value="1"/>
</dbReference>
<dbReference type="PANTHER" id="PTHR10133:SF27">
    <property type="entry name" value="DNA POLYMERASE NU"/>
    <property type="match status" value="1"/>
</dbReference>
<dbReference type="GO" id="GO:0003677">
    <property type="term" value="F:DNA binding"/>
    <property type="evidence" value="ECO:0007669"/>
    <property type="project" value="UniProtKB-UniRule"/>
</dbReference>
<dbReference type="CDD" id="cd09898">
    <property type="entry name" value="H3TH_53EXO"/>
    <property type="match status" value="1"/>
</dbReference>
<evidence type="ECO:0000256" key="4">
    <source>
        <dbReference type="ARBA" id="ARBA00022679"/>
    </source>
</evidence>
<dbReference type="PROSITE" id="PS00447">
    <property type="entry name" value="DNA_POLYMERASE_A"/>
    <property type="match status" value="1"/>
</dbReference>
<evidence type="ECO:0000259" key="15">
    <source>
        <dbReference type="SMART" id="SM00482"/>
    </source>
</evidence>
<dbReference type="Gene3D" id="3.30.70.370">
    <property type="match status" value="1"/>
</dbReference>
<dbReference type="InterPro" id="IPR020045">
    <property type="entry name" value="DNA_polI_H3TH"/>
</dbReference>
<dbReference type="InterPro" id="IPR008918">
    <property type="entry name" value="HhH2"/>
</dbReference>